<feature type="non-terminal residue" evidence="1">
    <location>
        <position position="547"/>
    </location>
</feature>
<name>A0A0G0TNP1_9BACT</name>
<protein>
    <submittedName>
        <fullName evidence="1">Uncharacterized protein</fullName>
    </submittedName>
</protein>
<reference evidence="1 2" key="1">
    <citation type="journal article" date="2015" name="Nature">
        <title>rRNA introns, odd ribosomes, and small enigmatic genomes across a large radiation of phyla.</title>
        <authorList>
            <person name="Brown C.T."/>
            <person name="Hug L.A."/>
            <person name="Thomas B.C."/>
            <person name="Sharon I."/>
            <person name="Castelle C.J."/>
            <person name="Singh A."/>
            <person name="Wilkins M.J."/>
            <person name="Williams K.H."/>
            <person name="Banfield J.F."/>
        </authorList>
    </citation>
    <scope>NUCLEOTIDE SEQUENCE [LARGE SCALE GENOMIC DNA]</scope>
</reference>
<sequence>MSKSIQLKLLKIKYNGNSIGDDIRFEIEVARDLFTREQKMKAGETFEFNQEINKLELKDDILDIPIRIKIIEKDILFSDSGEVKGIIHIDIRKFPQTFNFEIKVQEKNKVVKKSTAFFTITLLLDFPHSNLRQYKSPKSGQNYNQYDVAIYDAVKYWNNEFFNQTNPITTFLDPNLVKAIIYVESKMGYYVPSSNYIKKNPNYYRSNPDLMQVGDPRNGSLFVLKNIENPKTGKKNTEFEIINGKEVTIEYPEANIDTPEQSIYWGVRWLFRKARENIKQADGSWTRKWLDWKETLRRYNVGDPGYVDKVYKVYEQGVGERKFKLWQLVGVMVLMLLLTGSFFVDYDKLDDPFINFHDGSAIALDANYRMAERIDLKDSALILNRSLYSMANCKFAKDSWLWEDVLKNCTYTVGPNSSDLWSIKLANGNYNWNPKDKETQIIGHVYENNGPYYIEYQKGKIGDLNNDSRDDAVVVLRLNNGGNAMISNIVVLIQNKDGEMEQYASYIMQDREDIENLYINRGIISVNVFIKSEDDPQCCASVYDTYR</sequence>
<evidence type="ECO:0000313" key="1">
    <source>
        <dbReference type="EMBL" id="KKR78629.1"/>
    </source>
</evidence>
<comment type="caution">
    <text evidence="1">The sequence shown here is derived from an EMBL/GenBank/DDBJ whole genome shotgun (WGS) entry which is preliminary data.</text>
</comment>
<accession>A0A0G0TNP1</accession>
<evidence type="ECO:0000313" key="2">
    <source>
        <dbReference type="Proteomes" id="UP000034749"/>
    </source>
</evidence>
<dbReference type="Proteomes" id="UP000034749">
    <property type="component" value="Unassembled WGS sequence"/>
</dbReference>
<dbReference type="Gene3D" id="1.10.530.10">
    <property type="match status" value="1"/>
</dbReference>
<proteinExistence type="predicted"/>
<organism evidence="1 2">
    <name type="scientific">Candidatus Nomurabacteria bacterium GW2011_GWA2_40_9</name>
    <dbReference type="NCBI Taxonomy" id="1618734"/>
    <lineage>
        <taxon>Bacteria</taxon>
        <taxon>Candidatus Nomuraibacteriota</taxon>
    </lineage>
</organism>
<gene>
    <name evidence="1" type="ORF">UU24_C0030G0014</name>
</gene>
<dbReference type="EMBL" id="LBZW01000030">
    <property type="protein sequence ID" value="KKR78629.1"/>
    <property type="molecule type" value="Genomic_DNA"/>
</dbReference>
<dbReference type="AlphaFoldDB" id="A0A0G0TNP1"/>